<dbReference type="Gene3D" id="3.90.550.10">
    <property type="entry name" value="Spore Coat Polysaccharide Biosynthesis Protein SpsA, Chain A"/>
    <property type="match status" value="1"/>
</dbReference>
<evidence type="ECO:0000256" key="2">
    <source>
        <dbReference type="ARBA" id="ARBA00004787"/>
    </source>
</evidence>
<organism evidence="8 9">
    <name type="scientific">Candidatus Fervidibacter japonicus</name>
    <dbReference type="NCBI Taxonomy" id="2035412"/>
    <lineage>
        <taxon>Bacteria</taxon>
        <taxon>Candidatus Fervidibacterota</taxon>
        <taxon>Candidatus Fervidibacter</taxon>
    </lineage>
</organism>
<dbReference type="GO" id="GO:0050518">
    <property type="term" value="F:2-C-methyl-D-erythritol 4-phosphate cytidylyltransferase activity"/>
    <property type="evidence" value="ECO:0007669"/>
    <property type="project" value="UniProtKB-UniRule"/>
</dbReference>
<dbReference type="EC" id="2.7.7.60" evidence="7"/>
<dbReference type="InterPro" id="IPR029044">
    <property type="entry name" value="Nucleotide-diphossugar_trans"/>
</dbReference>
<feature type="site" description="Positions MEP for the nucleophilic attack" evidence="7">
    <location>
        <position position="156"/>
    </location>
</feature>
<feature type="site" description="Transition state stabilizer" evidence="7">
    <location>
        <position position="23"/>
    </location>
</feature>
<evidence type="ECO:0000256" key="3">
    <source>
        <dbReference type="ARBA" id="ARBA00009789"/>
    </source>
</evidence>
<feature type="site" description="Transition state stabilizer" evidence="7">
    <location>
        <position position="14"/>
    </location>
</feature>
<dbReference type="SUPFAM" id="SSF53448">
    <property type="entry name" value="Nucleotide-diphospho-sugar transferases"/>
    <property type="match status" value="1"/>
</dbReference>
<evidence type="ECO:0000256" key="1">
    <source>
        <dbReference type="ARBA" id="ARBA00001282"/>
    </source>
</evidence>
<comment type="similarity">
    <text evidence="3 7">Belongs to the IspD/TarI cytidylyltransferase family. IspD subfamily.</text>
</comment>
<dbReference type="HAMAP" id="MF_00108">
    <property type="entry name" value="IspD"/>
    <property type="match status" value="1"/>
</dbReference>
<comment type="catalytic activity">
    <reaction evidence="1 7">
        <text>2-C-methyl-D-erythritol 4-phosphate + CTP + H(+) = 4-CDP-2-C-methyl-D-erythritol + diphosphate</text>
        <dbReference type="Rhea" id="RHEA:13429"/>
        <dbReference type="ChEBI" id="CHEBI:15378"/>
        <dbReference type="ChEBI" id="CHEBI:33019"/>
        <dbReference type="ChEBI" id="CHEBI:37563"/>
        <dbReference type="ChEBI" id="CHEBI:57823"/>
        <dbReference type="ChEBI" id="CHEBI:58262"/>
        <dbReference type="EC" id="2.7.7.60"/>
    </reaction>
</comment>
<keyword evidence="5 7" id="KW-0548">Nucleotidyltransferase</keyword>
<dbReference type="AlphaFoldDB" id="A0A2H5X9B3"/>
<evidence type="ECO:0000256" key="5">
    <source>
        <dbReference type="ARBA" id="ARBA00022695"/>
    </source>
</evidence>
<dbReference type="NCBIfam" id="TIGR00453">
    <property type="entry name" value="ispD"/>
    <property type="match status" value="1"/>
</dbReference>
<evidence type="ECO:0000256" key="6">
    <source>
        <dbReference type="ARBA" id="ARBA00023229"/>
    </source>
</evidence>
<dbReference type="GO" id="GO:0019288">
    <property type="term" value="P:isopentenyl diphosphate biosynthetic process, methylerythritol 4-phosphate pathway"/>
    <property type="evidence" value="ECO:0007669"/>
    <property type="project" value="UniProtKB-UniRule"/>
</dbReference>
<evidence type="ECO:0000256" key="4">
    <source>
        <dbReference type="ARBA" id="ARBA00022679"/>
    </source>
</evidence>
<comment type="caution">
    <text evidence="8">The sequence shown here is derived from an EMBL/GenBank/DDBJ whole genome shotgun (WGS) entry which is preliminary data.</text>
</comment>
<dbReference type="PANTHER" id="PTHR32125:SF4">
    <property type="entry name" value="2-C-METHYL-D-ERYTHRITOL 4-PHOSPHATE CYTIDYLYLTRANSFERASE, CHLOROPLASTIC"/>
    <property type="match status" value="1"/>
</dbReference>
<dbReference type="PANTHER" id="PTHR32125">
    <property type="entry name" value="2-C-METHYL-D-ERYTHRITOL 4-PHOSPHATE CYTIDYLYLTRANSFERASE, CHLOROPLASTIC"/>
    <property type="match status" value="1"/>
</dbReference>
<dbReference type="EMBL" id="BEHT01000002">
    <property type="protein sequence ID" value="GBC97782.1"/>
    <property type="molecule type" value="Genomic_DNA"/>
</dbReference>
<gene>
    <name evidence="7 8" type="primary">ispD</name>
    <name evidence="8" type="ORF">HRbin17_00273</name>
</gene>
<dbReference type="Proteomes" id="UP000236173">
    <property type="component" value="Unassembled WGS sequence"/>
</dbReference>
<keyword evidence="6 7" id="KW-0414">Isoprene biosynthesis</keyword>
<name>A0A2H5X9B3_9BACT</name>
<sequence>MTISVVPAAGLGRRLNPTTPVPKALQPLCGKPLISWVMATLERVPVIDGIVVVVPPGNGAAFEALRQREGWQKPCQFVDGGADRQQSVWQGLRALPPETEWVIVHDAARPLVTPALVLAVWEAAREIGSAAIAALPCTDTVKRSLDGALIAETLDRQQLWLAQTPQAFAADILLTAHEQAIQEGYTATDDAMLVERLGVPVRLVLGDPTNLKVTYPTDLCVAEALLKLCRREVAAN</sequence>
<comment type="function">
    <text evidence="7">Catalyzes the formation of 4-diphosphocytidyl-2-C-methyl-D-erythritol from CTP and 2-C-methyl-D-erythritol 4-phosphate (MEP).</text>
</comment>
<evidence type="ECO:0000313" key="9">
    <source>
        <dbReference type="Proteomes" id="UP000236173"/>
    </source>
</evidence>
<dbReference type="CDD" id="cd02516">
    <property type="entry name" value="CDP-ME_synthetase"/>
    <property type="match status" value="1"/>
</dbReference>
<accession>A0A2H5X9B3</accession>
<dbReference type="Pfam" id="PF01128">
    <property type="entry name" value="IspD"/>
    <property type="match status" value="1"/>
</dbReference>
<protein>
    <recommendedName>
        <fullName evidence="7">2-C-methyl-D-erythritol 4-phosphate cytidylyltransferase</fullName>
        <ecNumber evidence="7">2.7.7.60</ecNumber>
    </recommendedName>
    <alternativeName>
        <fullName evidence="7">4-diphosphocytidyl-2C-methyl-D-erythritol synthase</fullName>
    </alternativeName>
    <alternativeName>
        <fullName evidence="7">MEP cytidylyltransferase</fullName>
        <shortName evidence="7">MCT</shortName>
    </alternativeName>
</protein>
<keyword evidence="4 7" id="KW-0808">Transferase</keyword>
<dbReference type="InterPro" id="IPR050088">
    <property type="entry name" value="IspD/TarI_cytidylyltransf_bact"/>
</dbReference>
<dbReference type="FunFam" id="3.90.550.10:FF:000003">
    <property type="entry name" value="2-C-methyl-D-erythritol 4-phosphate cytidylyltransferase"/>
    <property type="match status" value="1"/>
</dbReference>
<comment type="pathway">
    <text evidence="2 7">Isoprenoid biosynthesis; isopentenyl diphosphate biosynthesis via DXP pathway; isopentenyl diphosphate from 1-deoxy-D-xylulose 5-phosphate: step 2/6.</text>
</comment>
<evidence type="ECO:0000313" key="8">
    <source>
        <dbReference type="EMBL" id="GBC97782.1"/>
    </source>
</evidence>
<dbReference type="InterPro" id="IPR001228">
    <property type="entry name" value="IspD"/>
</dbReference>
<dbReference type="UniPathway" id="UPA00056">
    <property type="reaction ID" value="UER00093"/>
</dbReference>
<feature type="site" description="Positions MEP for the nucleophilic attack" evidence="7">
    <location>
        <position position="212"/>
    </location>
</feature>
<dbReference type="InterPro" id="IPR018294">
    <property type="entry name" value="ISPD_synthase_CS"/>
</dbReference>
<reference evidence="9" key="1">
    <citation type="submission" date="2017-09" db="EMBL/GenBank/DDBJ databases">
        <title>Metaegenomics of thermophilic ammonia-oxidizing enrichment culture.</title>
        <authorList>
            <person name="Kato S."/>
            <person name="Suzuki K."/>
        </authorList>
    </citation>
    <scope>NUCLEOTIDE SEQUENCE [LARGE SCALE GENOMIC DNA]</scope>
</reference>
<dbReference type="InterPro" id="IPR034683">
    <property type="entry name" value="IspD/TarI"/>
</dbReference>
<proteinExistence type="inferred from homology"/>
<dbReference type="PROSITE" id="PS01295">
    <property type="entry name" value="ISPD"/>
    <property type="match status" value="1"/>
</dbReference>
<evidence type="ECO:0000256" key="7">
    <source>
        <dbReference type="HAMAP-Rule" id="MF_00108"/>
    </source>
</evidence>